<dbReference type="OrthoDB" id="9869013at2"/>
<evidence type="ECO:0000313" key="2">
    <source>
        <dbReference type="Proteomes" id="UP000245539"/>
    </source>
</evidence>
<reference evidence="1 2" key="1">
    <citation type="submission" date="2018-05" db="EMBL/GenBank/DDBJ databases">
        <title>Leucothrix arctica sp. nov., isolated from Arctic seawater.</title>
        <authorList>
            <person name="Choi A."/>
            <person name="Baek K."/>
        </authorList>
    </citation>
    <scope>NUCLEOTIDE SEQUENCE [LARGE SCALE GENOMIC DNA]</scope>
    <source>
        <strain evidence="1 2">JCM 18388</strain>
    </source>
</reference>
<comment type="caution">
    <text evidence="1">The sequence shown here is derived from an EMBL/GenBank/DDBJ whole genome shotgun (WGS) entry which is preliminary data.</text>
</comment>
<dbReference type="AlphaFoldDB" id="A0A317C1L3"/>
<dbReference type="Proteomes" id="UP000245539">
    <property type="component" value="Unassembled WGS sequence"/>
</dbReference>
<dbReference type="EMBL" id="QGKM01000084">
    <property type="protein sequence ID" value="PWQ92536.1"/>
    <property type="molecule type" value="Genomic_DNA"/>
</dbReference>
<sequence>MKSKGGHLVDNNWVFYYASKSINIYMIFKKIILYTTLFTTLSASLHAAPNITNSIVKEHFEEAGGEGVDIVTMRKPKAFVDQCGTISAVSINYTQRRYGKVTVDQRTVKACTKIKSCELRLIWLHAPAGRLSYSVKAHWTKTACSS</sequence>
<name>A0A317C1L3_9GAMM</name>
<protein>
    <submittedName>
        <fullName evidence="1">Uncharacterized protein</fullName>
    </submittedName>
</protein>
<gene>
    <name evidence="1" type="ORF">DKW60_20650</name>
</gene>
<evidence type="ECO:0000313" key="1">
    <source>
        <dbReference type="EMBL" id="PWQ92536.1"/>
    </source>
</evidence>
<accession>A0A317C1L3</accession>
<proteinExistence type="predicted"/>
<keyword evidence="2" id="KW-1185">Reference proteome</keyword>
<organism evidence="1 2">
    <name type="scientific">Leucothrix pacifica</name>
    <dbReference type="NCBI Taxonomy" id="1247513"/>
    <lineage>
        <taxon>Bacteria</taxon>
        <taxon>Pseudomonadati</taxon>
        <taxon>Pseudomonadota</taxon>
        <taxon>Gammaproteobacteria</taxon>
        <taxon>Thiotrichales</taxon>
        <taxon>Thiotrichaceae</taxon>
        <taxon>Leucothrix</taxon>
    </lineage>
</organism>
<dbReference type="RefSeq" id="WP_109839559.1">
    <property type="nucleotide sequence ID" value="NZ_QGKM01000084.1"/>
</dbReference>